<evidence type="ECO:0000313" key="6">
    <source>
        <dbReference type="EMBL" id="KAJ8262656.1"/>
    </source>
</evidence>
<gene>
    <name evidence="6" type="ORF">COCON_G00151130</name>
</gene>
<dbReference type="InterPro" id="IPR029294">
    <property type="entry name" value="hSH3"/>
</dbReference>
<feature type="region of interest" description="Disordered" evidence="4">
    <location>
        <begin position="224"/>
        <end position="429"/>
    </location>
</feature>
<evidence type="ECO:0000256" key="4">
    <source>
        <dbReference type="SAM" id="MobiDB-lite"/>
    </source>
</evidence>
<keyword evidence="1 3" id="KW-0728">SH3 domain</keyword>
<keyword evidence="7" id="KW-1185">Reference proteome</keyword>
<dbReference type="FunFam" id="2.30.30.40:FF:000133">
    <property type="entry name" value="FYN-binding protein-like isoform X2"/>
    <property type="match status" value="1"/>
</dbReference>
<accession>A0A9Q1D8B9</accession>
<protein>
    <recommendedName>
        <fullName evidence="5">SH3 domain-containing protein</fullName>
    </recommendedName>
</protein>
<comment type="caution">
    <text evidence="6">The sequence shown here is derived from an EMBL/GenBank/DDBJ whole genome shotgun (WGS) entry which is preliminary data.</text>
</comment>
<feature type="compositionally biased region" description="Acidic residues" evidence="4">
    <location>
        <begin position="382"/>
        <end position="394"/>
    </location>
</feature>
<dbReference type="PROSITE" id="PS50002">
    <property type="entry name" value="SH3"/>
    <property type="match status" value="2"/>
</dbReference>
<reference evidence="6" key="1">
    <citation type="journal article" date="2023" name="Science">
        <title>Genome structures resolve the early diversification of teleost fishes.</title>
        <authorList>
            <person name="Parey E."/>
            <person name="Louis A."/>
            <person name="Montfort J."/>
            <person name="Bouchez O."/>
            <person name="Roques C."/>
            <person name="Iampietro C."/>
            <person name="Lluch J."/>
            <person name="Castinel A."/>
            <person name="Donnadieu C."/>
            <person name="Desvignes T."/>
            <person name="Floi Bucao C."/>
            <person name="Jouanno E."/>
            <person name="Wen M."/>
            <person name="Mejri S."/>
            <person name="Dirks R."/>
            <person name="Jansen H."/>
            <person name="Henkel C."/>
            <person name="Chen W.J."/>
            <person name="Zahm M."/>
            <person name="Cabau C."/>
            <person name="Klopp C."/>
            <person name="Thompson A.W."/>
            <person name="Robinson-Rechavi M."/>
            <person name="Braasch I."/>
            <person name="Lecointre G."/>
            <person name="Bobe J."/>
            <person name="Postlethwait J.H."/>
            <person name="Berthelot C."/>
            <person name="Roest Crollius H."/>
            <person name="Guiguen Y."/>
        </authorList>
    </citation>
    <scope>NUCLEOTIDE SEQUENCE</scope>
    <source>
        <strain evidence="6">Concon-B</strain>
    </source>
</reference>
<dbReference type="Proteomes" id="UP001152803">
    <property type="component" value="Unassembled WGS sequence"/>
</dbReference>
<evidence type="ECO:0000259" key="5">
    <source>
        <dbReference type="PROSITE" id="PS50002"/>
    </source>
</evidence>
<evidence type="ECO:0000313" key="7">
    <source>
        <dbReference type="Proteomes" id="UP001152803"/>
    </source>
</evidence>
<dbReference type="OrthoDB" id="9396701at2759"/>
<feature type="domain" description="SH3" evidence="5">
    <location>
        <begin position="442"/>
        <end position="505"/>
    </location>
</feature>
<feature type="compositionally biased region" description="Polar residues" evidence="4">
    <location>
        <begin position="92"/>
        <end position="104"/>
    </location>
</feature>
<organism evidence="6 7">
    <name type="scientific">Conger conger</name>
    <name type="common">Conger eel</name>
    <name type="synonym">Muraena conger</name>
    <dbReference type="NCBI Taxonomy" id="82655"/>
    <lineage>
        <taxon>Eukaryota</taxon>
        <taxon>Metazoa</taxon>
        <taxon>Chordata</taxon>
        <taxon>Craniata</taxon>
        <taxon>Vertebrata</taxon>
        <taxon>Euteleostomi</taxon>
        <taxon>Actinopterygii</taxon>
        <taxon>Neopterygii</taxon>
        <taxon>Teleostei</taxon>
        <taxon>Anguilliformes</taxon>
        <taxon>Congridae</taxon>
        <taxon>Conger</taxon>
    </lineage>
</organism>
<dbReference type="PANTHER" id="PTHR16830">
    <property type="entry name" value="SH2 CONTAINING ADAPTOR PRAM-1 RELATED"/>
    <property type="match status" value="1"/>
</dbReference>
<feature type="compositionally biased region" description="Pro residues" evidence="4">
    <location>
        <begin position="571"/>
        <end position="589"/>
    </location>
</feature>
<dbReference type="PANTHER" id="PTHR16830:SF12">
    <property type="entry name" value="PDZ DOMAIN-CONTAINING PROTEIN"/>
    <property type="match status" value="1"/>
</dbReference>
<dbReference type="AlphaFoldDB" id="A0A9Q1D8B9"/>
<dbReference type="GO" id="GO:0007229">
    <property type="term" value="P:integrin-mediated signaling pathway"/>
    <property type="evidence" value="ECO:0007669"/>
    <property type="project" value="InterPro"/>
</dbReference>
<dbReference type="InterPro" id="IPR036028">
    <property type="entry name" value="SH3-like_dom_sf"/>
</dbReference>
<name>A0A9Q1D8B9_CONCO</name>
<sequence>MARFTPGASMLEDIRKGSAGLAVCPTPSPLPSLQSRRAALENKLAGGLASGTLDPKPNFPKISSSSPTVDSSVQGGFPKSRALVNRIEIAKQDQNPPLNKQQPFRQKPLEPSEDDKPKPPPSKPQLKKPSAANILLDTKQSLPKPSYVKPPAISERSKSEDAGSTNVPASPKIPLLPKQKSSAMMIQSKGGTGESAGFKPHTSLGPRFSGSHAAQVALMKDGCEAADDAGRERGVRPPLAQKPLAAQNHGFVKRPLGSTSGKEENSDPTAPKKKSLPGIFLLGSPPSKPSRPPNVSLGKFQKGADSVNDDPGIKKGGPPPVPASHPGDCVANPLPPGQSLPHRCSEAIPQPDVDDNYDDVGVLSHPPPLPSGVPSAQKIEETDSDEEIYEDLDESWASTDTKEKAKKNTKEEKKRLEQEKREQKEREKKDLDIRKRFKLSGPIEVLHKANVRVDCKGGRNDLTVKQGQIIEIVRVLDNPGGRWLGRAQDGSYGYVKIESVEMDYDNLRRQHQGGPLPSKEKESPDLYDDVGVLDDFNSGLKGQAVATSIMPEEDSDYDDLNDLNLRLQLPSSPPPLLSPPLPHPPPPPLLGTLAGNSDNDIYDDVDSEGFPPAPRISNLPQITPKWKAEERDPKKQKRFEKEEKEFRKKFKFDGEIQVFYQVTTTSTFTTKKWGSKDLPLKPGEKIDVIVKPSDNKLIGRNQEGKIGYVSISNIITEDADIYDGGQGCIYDND</sequence>
<feature type="compositionally biased region" description="Basic and acidic residues" evidence="4">
    <location>
        <begin position="107"/>
        <end position="118"/>
    </location>
</feature>
<feature type="compositionally biased region" description="Basic and acidic residues" evidence="4">
    <location>
        <begin position="400"/>
        <end position="429"/>
    </location>
</feature>
<dbReference type="Gene3D" id="2.30.30.40">
    <property type="entry name" value="SH3 Domains"/>
    <property type="match status" value="2"/>
</dbReference>
<feature type="region of interest" description="Disordered" evidence="4">
    <location>
        <begin position="566"/>
        <end position="598"/>
    </location>
</feature>
<dbReference type="SUPFAM" id="SSF50044">
    <property type="entry name" value="SH3-domain"/>
    <property type="match status" value="2"/>
</dbReference>
<dbReference type="EMBL" id="JAFJMO010000011">
    <property type="protein sequence ID" value="KAJ8262656.1"/>
    <property type="molecule type" value="Genomic_DNA"/>
</dbReference>
<dbReference type="InterPro" id="IPR001452">
    <property type="entry name" value="SH3_domain"/>
</dbReference>
<feature type="region of interest" description="Disordered" evidence="4">
    <location>
        <begin position="46"/>
        <end position="209"/>
    </location>
</feature>
<evidence type="ECO:0000256" key="1">
    <source>
        <dbReference type="ARBA" id="ARBA00022443"/>
    </source>
</evidence>
<dbReference type="GO" id="GO:0050852">
    <property type="term" value="P:T cell receptor signaling pathway"/>
    <property type="evidence" value="ECO:0007669"/>
    <property type="project" value="TreeGrafter"/>
</dbReference>
<dbReference type="Pfam" id="PF14603">
    <property type="entry name" value="hSH3"/>
    <property type="match status" value="2"/>
</dbReference>
<feature type="compositionally biased region" description="Low complexity" evidence="4">
    <location>
        <begin position="63"/>
        <end position="72"/>
    </location>
</feature>
<keyword evidence="2" id="KW-0597">Phosphoprotein</keyword>
<dbReference type="GO" id="GO:0072659">
    <property type="term" value="P:protein localization to plasma membrane"/>
    <property type="evidence" value="ECO:0007669"/>
    <property type="project" value="TreeGrafter"/>
</dbReference>
<dbReference type="InterPro" id="IPR043443">
    <property type="entry name" value="FYB1/2-like"/>
</dbReference>
<dbReference type="GO" id="GO:0005886">
    <property type="term" value="C:plasma membrane"/>
    <property type="evidence" value="ECO:0007669"/>
    <property type="project" value="InterPro"/>
</dbReference>
<feature type="domain" description="SH3" evidence="5">
    <location>
        <begin position="657"/>
        <end position="719"/>
    </location>
</feature>
<evidence type="ECO:0000256" key="2">
    <source>
        <dbReference type="ARBA" id="ARBA00022553"/>
    </source>
</evidence>
<proteinExistence type="predicted"/>
<evidence type="ECO:0000256" key="3">
    <source>
        <dbReference type="PROSITE-ProRule" id="PRU00192"/>
    </source>
</evidence>